<reference evidence="1" key="1">
    <citation type="submission" date="2020-05" db="EMBL/GenBank/DDBJ databases">
        <authorList>
            <person name="Chiriac C."/>
            <person name="Salcher M."/>
            <person name="Ghai R."/>
            <person name="Kavagutti S V."/>
        </authorList>
    </citation>
    <scope>NUCLEOTIDE SEQUENCE</scope>
</reference>
<gene>
    <name evidence="1" type="ORF">UFOPK1421_00599</name>
</gene>
<dbReference type="PANTHER" id="PTHR21599:SF0">
    <property type="entry name" value="GLYCERATE KINASE"/>
    <property type="match status" value="1"/>
</dbReference>
<name>A0A6J6BMB9_9ZZZZ</name>
<dbReference type="GO" id="GO:0008887">
    <property type="term" value="F:glycerate kinase activity"/>
    <property type="evidence" value="ECO:0007669"/>
    <property type="project" value="InterPro"/>
</dbReference>
<dbReference type="PIRSF" id="PIRSF006078">
    <property type="entry name" value="GlxK"/>
    <property type="match status" value="1"/>
</dbReference>
<dbReference type="PANTHER" id="PTHR21599">
    <property type="entry name" value="GLYCERATE KINASE"/>
    <property type="match status" value="1"/>
</dbReference>
<evidence type="ECO:0000313" key="1">
    <source>
        <dbReference type="EMBL" id="CAB4540142.1"/>
    </source>
</evidence>
<dbReference type="InterPro" id="IPR018193">
    <property type="entry name" value="Glyc_kinase_flavodox-like_fold"/>
</dbReference>
<dbReference type="InterPro" id="IPR036129">
    <property type="entry name" value="Glycerate_kinase_sf"/>
</dbReference>
<dbReference type="Pfam" id="PF02595">
    <property type="entry name" value="Gly_kinase"/>
    <property type="match status" value="2"/>
</dbReference>
<proteinExistence type="predicted"/>
<organism evidence="1">
    <name type="scientific">freshwater metagenome</name>
    <dbReference type="NCBI Taxonomy" id="449393"/>
    <lineage>
        <taxon>unclassified sequences</taxon>
        <taxon>metagenomes</taxon>
        <taxon>ecological metagenomes</taxon>
    </lineage>
</organism>
<dbReference type="GO" id="GO:0031388">
    <property type="term" value="P:organic acid phosphorylation"/>
    <property type="evidence" value="ECO:0007669"/>
    <property type="project" value="InterPro"/>
</dbReference>
<dbReference type="AlphaFoldDB" id="A0A6J6BMB9"/>
<dbReference type="InterPro" id="IPR004381">
    <property type="entry name" value="Glycerate_kinase"/>
</dbReference>
<protein>
    <submittedName>
        <fullName evidence="1">Unannotated protein</fullName>
    </submittedName>
</protein>
<dbReference type="SUPFAM" id="SSF110738">
    <property type="entry name" value="Glycerate kinase I"/>
    <property type="match status" value="1"/>
</dbReference>
<dbReference type="EMBL" id="CAEZSL010000051">
    <property type="protein sequence ID" value="CAB4540142.1"/>
    <property type="molecule type" value="Genomic_DNA"/>
</dbReference>
<dbReference type="Gene3D" id="3.90.1510.10">
    <property type="entry name" value="Glycerate kinase, domain 2"/>
    <property type="match status" value="2"/>
</dbReference>
<sequence length="337" mass="35233">MRVLAAVDKFKGTASAKDVARSIGHACWELGIECDEVALADGGEGTLDVLGGPNRESVVTGPLGKPVKAQWRFQGDTAVIEMARASGLSIVGDAQHNDAIAASTTGTGELIDKALDLGARRIIVCLGGSATTDGGLGAIRAIRSPARLKAVDFLIACDVTTQFVDAAVVFGPQKGATASQVRLLTGRLERLIQMYRENYGVDVSKIEGAGAAGGLAGGLVALGGKLIPGFEMVADEANLHDRVAQADLVITGEGQIDHTSYDGKVVGGVIDTAHHFNKPVAAVVGSIDFELVTDDALIRPNPLLAISDIYGREKAMNEPLWCIEHATLELLRNYVVN</sequence>
<accession>A0A6J6BMB9</accession>